<evidence type="ECO:0000313" key="7">
    <source>
        <dbReference type="Proteomes" id="UP000199533"/>
    </source>
</evidence>
<comment type="subcellular location">
    <subcellularLocation>
        <location evidence="1">Membrane</location>
        <topology evidence="1">Multi-pass membrane protein</topology>
    </subcellularLocation>
</comment>
<feature type="transmembrane region" description="Helical" evidence="5">
    <location>
        <begin position="77"/>
        <end position="102"/>
    </location>
</feature>
<protein>
    <submittedName>
        <fullName evidence="6">Type IV secretion system protein TrbL</fullName>
    </submittedName>
</protein>
<keyword evidence="3 5" id="KW-1133">Transmembrane helix</keyword>
<keyword evidence="2 5" id="KW-0812">Transmembrane</keyword>
<evidence type="ECO:0000256" key="2">
    <source>
        <dbReference type="ARBA" id="ARBA00022692"/>
    </source>
</evidence>
<feature type="transmembrane region" description="Helical" evidence="5">
    <location>
        <begin position="114"/>
        <end position="133"/>
    </location>
</feature>
<dbReference type="Proteomes" id="UP000199533">
    <property type="component" value="Unassembled WGS sequence"/>
</dbReference>
<dbReference type="STRING" id="52441.SAMN05216302_10873"/>
<evidence type="ECO:0000313" key="6">
    <source>
        <dbReference type="EMBL" id="SFL42114.1"/>
    </source>
</evidence>
<name>A0A1I4HJ19_9PROT</name>
<evidence type="ECO:0000256" key="4">
    <source>
        <dbReference type="ARBA" id="ARBA00023136"/>
    </source>
</evidence>
<dbReference type="AlphaFoldDB" id="A0A1I4HJ19"/>
<dbReference type="OrthoDB" id="8525003at2"/>
<keyword evidence="7" id="KW-1185">Reference proteome</keyword>
<sequence>MNVGFVILGRAWNNFSILDPLDSFIGFIMSLAILVILPVIAVNMLLLLIASWVLLYAGIFLLGFGGARWTTDIAINYFKVVLGVGLQLFVMLLIVGVGSELLSSFYGKMSKNVLNFEELAVMLIFTIALWVLISKLPPLVSGIVTGSSIGSAGGIGRYSTGSFMPVVGATAGIAVGAAGAGMAIWVHRYCITV</sequence>
<evidence type="ECO:0000256" key="1">
    <source>
        <dbReference type="ARBA" id="ARBA00004141"/>
    </source>
</evidence>
<evidence type="ECO:0000256" key="3">
    <source>
        <dbReference type="ARBA" id="ARBA00022989"/>
    </source>
</evidence>
<evidence type="ECO:0000256" key="5">
    <source>
        <dbReference type="SAM" id="Phobius"/>
    </source>
</evidence>
<feature type="transmembrane region" description="Helical" evidence="5">
    <location>
        <begin position="53"/>
        <end position="71"/>
    </location>
</feature>
<gene>
    <name evidence="6" type="ORF">SAMN05216302_10873</name>
</gene>
<keyword evidence="4 5" id="KW-0472">Membrane</keyword>
<accession>A0A1I4HJ19</accession>
<dbReference type="Pfam" id="PF04610">
    <property type="entry name" value="TrbL"/>
    <property type="match status" value="1"/>
</dbReference>
<dbReference type="EMBL" id="FOSP01000087">
    <property type="protein sequence ID" value="SFL42114.1"/>
    <property type="molecule type" value="Genomic_DNA"/>
</dbReference>
<dbReference type="GO" id="GO:0016020">
    <property type="term" value="C:membrane"/>
    <property type="evidence" value="ECO:0007669"/>
    <property type="project" value="UniProtKB-SubCell"/>
</dbReference>
<feature type="transmembrane region" description="Helical" evidence="5">
    <location>
        <begin position="163"/>
        <end position="186"/>
    </location>
</feature>
<feature type="transmembrane region" description="Helical" evidence="5">
    <location>
        <begin position="24"/>
        <end position="46"/>
    </location>
</feature>
<dbReference type="GO" id="GO:0030255">
    <property type="term" value="P:protein secretion by the type IV secretion system"/>
    <property type="evidence" value="ECO:0007669"/>
    <property type="project" value="InterPro"/>
</dbReference>
<proteinExistence type="predicted"/>
<dbReference type="InterPro" id="IPR007688">
    <property type="entry name" value="Conjugal_tfr_TrbL/VirB6"/>
</dbReference>
<organism evidence="6 7">
    <name type="scientific">Nitrosomonas aestuarii</name>
    <dbReference type="NCBI Taxonomy" id="52441"/>
    <lineage>
        <taxon>Bacteria</taxon>
        <taxon>Pseudomonadati</taxon>
        <taxon>Pseudomonadota</taxon>
        <taxon>Betaproteobacteria</taxon>
        <taxon>Nitrosomonadales</taxon>
        <taxon>Nitrosomonadaceae</taxon>
        <taxon>Nitrosomonas</taxon>
    </lineage>
</organism>
<reference evidence="7" key="1">
    <citation type="submission" date="2016-10" db="EMBL/GenBank/DDBJ databases">
        <authorList>
            <person name="Varghese N."/>
            <person name="Submissions S."/>
        </authorList>
    </citation>
    <scope>NUCLEOTIDE SEQUENCE [LARGE SCALE GENOMIC DNA]</scope>
    <source>
        <strain evidence="7">Nm69</strain>
    </source>
</reference>